<evidence type="ECO:0000256" key="3">
    <source>
        <dbReference type="ARBA" id="ARBA00023242"/>
    </source>
</evidence>
<dbReference type="GO" id="GO:0005524">
    <property type="term" value="F:ATP binding"/>
    <property type="evidence" value="ECO:0007669"/>
    <property type="project" value="UniProtKB-KW"/>
</dbReference>
<dbReference type="OMA" id="QIFYFLY"/>
<dbReference type="EMBL" id="ACGJ01002453">
    <property type="protein sequence ID" value="EES99847.1"/>
    <property type="molecule type" value="Genomic_DNA"/>
</dbReference>
<organism evidence="6 7">
    <name type="scientific">Giardia intestinalis (strain ATCC 50581 / GS clone H7)</name>
    <name type="common">Giardia lamblia</name>
    <dbReference type="NCBI Taxonomy" id="598745"/>
    <lineage>
        <taxon>Eukaryota</taxon>
        <taxon>Metamonada</taxon>
        <taxon>Diplomonadida</taxon>
        <taxon>Hexamitidae</taxon>
        <taxon>Giardiinae</taxon>
        <taxon>Giardia</taxon>
    </lineage>
</organism>
<dbReference type="Gene3D" id="1.10.8.60">
    <property type="match status" value="1"/>
</dbReference>
<comment type="caution">
    <text evidence="6">The sequence shown here is derived from an EMBL/GenBank/DDBJ whole genome shotgun (WGS) entry which is preliminary data.</text>
</comment>
<dbReference type="OrthoDB" id="1926878at2759"/>
<dbReference type="Gene3D" id="3.40.50.300">
    <property type="entry name" value="P-loop containing nucleotide triphosphate hydrolases"/>
    <property type="match status" value="1"/>
</dbReference>
<dbReference type="VEuPathDB" id="GiardiaDB:GL50581_2939"/>
<keyword evidence="4" id="KW-0235">DNA replication</keyword>
<dbReference type="GO" id="GO:0033314">
    <property type="term" value="P:mitotic DNA replication checkpoint signaling"/>
    <property type="evidence" value="ECO:0007669"/>
    <property type="project" value="TreeGrafter"/>
</dbReference>
<evidence type="ECO:0000259" key="5">
    <source>
        <dbReference type="Pfam" id="PF13191"/>
    </source>
</evidence>
<comment type="subunit">
    <text evidence="4">ORC is composed of six subunits.</text>
</comment>
<keyword evidence="3 4" id="KW-0539">Nucleus</keyword>
<evidence type="ECO:0000256" key="4">
    <source>
        <dbReference type="RuleBase" id="RU365058"/>
    </source>
</evidence>
<dbReference type="Proteomes" id="UP000002488">
    <property type="component" value="Unassembled WGS sequence"/>
</dbReference>
<dbReference type="GO" id="GO:0003688">
    <property type="term" value="F:DNA replication origin binding"/>
    <property type="evidence" value="ECO:0007669"/>
    <property type="project" value="TreeGrafter"/>
</dbReference>
<comment type="subcellular location">
    <subcellularLocation>
        <location evidence="1 4">Nucleus</location>
    </subcellularLocation>
</comment>
<sequence>MLRAAAAAFGLAHRPTAIVGRDTELSVLASVLSLSFTDGIARGLFLSGNPGTGKTLCLRHACRLSSALQGVLQIWINAASLARPEQVYQEIYHKVFPQSRRTAPLRAKKALEAYFQQQPRTKQGILLVIDEVDHLQSKHDQIFYFLYNTLLTAPHPLLFVSIANSLYFPYTDRIASRLSGITKLEFSAYSPEIFTSIIKARIQELSSEYPEVTELFQNEAVLKLLVGRVLHRGGDIRTALQFTFRVIARTVTEGLSTIPLRIVDQITCSDLSENALCATELTKLEYAILKTTSRDNTTVGSTMELGYGGLGIQQPFHTSEAPSLNLIERAIARLCTSGLVLREPTVDGYDHLTESSELYKSTDRLYINAMLD</sequence>
<dbReference type="AlphaFoldDB" id="C6LVY1"/>
<dbReference type="Pfam" id="PF13191">
    <property type="entry name" value="AAA_16"/>
    <property type="match status" value="1"/>
</dbReference>
<name>C6LVY1_GIAIB</name>
<dbReference type="InterPro" id="IPR041664">
    <property type="entry name" value="AAA_16"/>
</dbReference>
<accession>C6LVY1</accession>
<keyword evidence="4" id="KW-0067">ATP-binding</keyword>
<keyword evidence="4" id="KW-0547">Nucleotide-binding</keyword>
<dbReference type="GO" id="GO:0006270">
    <property type="term" value="P:DNA replication initiation"/>
    <property type="evidence" value="ECO:0007669"/>
    <property type="project" value="TreeGrafter"/>
</dbReference>
<reference evidence="6 7" key="1">
    <citation type="journal article" date="2009" name="PLoS Pathog.">
        <title>Draft genome sequencing of giardia intestinalis assemblage B isolate GS: is human giardiasis caused by two different species?</title>
        <authorList>
            <person name="Franzen O."/>
            <person name="Jerlstrom-Hultqvist J."/>
            <person name="Castro E."/>
            <person name="Sherwood E."/>
            <person name="Ankarklev J."/>
            <person name="Reiner D.S."/>
            <person name="Palm D."/>
            <person name="Andersson J.O."/>
            <person name="Andersson B."/>
            <person name="Svard S.G."/>
        </authorList>
    </citation>
    <scope>NUCLEOTIDE SEQUENCE [LARGE SCALE GENOMIC DNA]</scope>
    <source>
        <strain evidence="7">ATCC 50581 / GS clone H7</strain>
    </source>
</reference>
<keyword evidence="2 4" id="KW-0238">DNA-binding</keyword>
<dbReference type="GO" id="GO:0005664">
    <property type="term" value="C:nuclear origin of replication recognition complex"/>
    <property type="evidence" value="ECO:0007669"/>
    <property type="project" value="TreeGrafter"/>
</dbReference>
<comment type="similarity">
    <text evidence="4">Belongs to the ORC1 family.</text>
</comment>
<dbReference type="InterPro" id="IPR027417">
    <property type="entry name" value="P-loop_NTPase"/>
</dbReference>
<protein>
    <recommendedName>
        <fullName evidence="4">Origin recognition complex subunit 1</fullName>
    </recommendedName>
</protein>
<evidence type="ECO:0000256" key="2">
    <source>
        <dbReference type="ARBA" id="ARBA00023125"/>
    </source>
</evidence>
<dbReference type="SUPFAM" id="SSF52540">
    <property type="entry name" value="P-loop containing nucleoside triphosphate hydrolases"/>
    <property type="match status" value="1"/>
</dbReference>
<dbReference type="PANTHER" id="PTHR10763">
    <property type="entry name" value="CELL DIVISION CONTROL PROTEIN 6-RELATED"/>
    <property type="match status" value="1"/>
</dbReference>
<evidence type="ECO:0000256" key="1">
    <source>
        <dbReference type="ARBA" id="ARBA00004123"/>
    </source>
</evidence>
<evidence type="ECO:0000313" key="6">
    <source>
        <dbReference type="EMBL" id="EES99847.1"/>
    </source>
</evidence>
<evidence type="ECO:0000313" key="7">
    <source>
        <dbReference type="Proteomes" id="UP000002488"/>
    </source>
</evidence>
<feature type="domain" description="Orc1-like AAA ATPase" evidence="5">
    <location>
        <begin position="18"/>
        <end position="160"/>
    </location>
</feature>
<dbReference type="InterPro" id="IPR050311">
    <property type="entry name" value="ORC1/CDC6"/>
</dbReference>
<comment type="function">
    <text evidence="4">Component of the origin recognition complex (ORC) that binds origins of replication. DNA-binding is ATP-dependent, however specific DNA sequences that define origins of replication have not been identified so far. ORC is required to assemble the pre-replication complex necessary to initiate DNA replication.</text>
</comment>
<gene>
    <name evidence="6" type="ORF">GL50581_2939</name>
</gene>
<dbReference type="PANTHER" id="PTHR10763:SF23">
    <property type="entry name" value="ORIGIN RECOGNITION COMPLEX SUBUNIT 1"/>
    <property type="match status" value="1"/>
</dbReference>
<proteinExistence type="inferred from homology"/>